<dbReference type="Gene3D" id="3.60.15.10">
    <property type="entry name" value="Ribonuclease Z/Hydroxyacylglutathione hydrolase-like"/>
    <property type="match status" value="1"/>
</dbReference>
<evidence type="ECO:0000313" key="2">
    <source>
        <dbReference type="EMBL" id="EGJ51084.1"/>
    </source>
</evidence>
<feature type="domain" description="Metallo-beta-lactamase" evidence="1">
    <location>
        <begin position="25"/>
        <end position="209"/>
    </location>
</feature>
<gene>
    <name evidence="2" type="ORF">Desaf_2769</name>
</gene>
<proteinExistence type="predicted"/>
<dbReference type="SUPFAM" id="SSF56281">
    <property type="entry name" value="Metallo-hydrolase/oxidoreductase"/>
    <property type="match status" value="1"/>
</dbReference>
<dbReference type="Proteomes" id="UP000007844">
    <property type="component" value="Chromosome"/>
</dbReference>
<keyword evidence="3" id="KW-1185">Reference proteome</keyword>
<evidence type="ECO:0000313" key="3">
    <source>
        <dbReference type="Proteomes" id="UP000007844"/>
    </source>
</evidence>
<dbReference type="AlphaFoldDB" id="F3Z181"/>
<dbReference type="KEGG" id="daf:Desaf_2769"/>
<dbReference type="SMART" id="SM00849">
    <property type="entry name" value="Lactamase_B"/>
    <property type="match status" value="1"/>
</dbReference>
<name>F3Z181_DESAF</name>
<dbReference type="CDD" id="cd07715">
    <property type="entry name" value="TaR3-like_MBL-fold"/>
    <property type="match status" value="1"/>
</dbReference>
<protein>
    <submittedName>
        <fullName evidence="2">Metal-dependent hydrolase</fullName>
    </submittedName>
</protein>
<evidence type="ECO:0000259" key="1">
    <source>
        <dbReference type="SMART" id="SM00849"/>
    </source>
</evidence>
<reference evidence="2 3" key="1">
    <citation type="journal article" date="2011" name="J. Bacteriol.">
        <title>Genome sequence of the mercury-methylating and pleomorphic Desulfovibrio africanus Strain Walvis Bay.</title>
        <authorList>
            <person name="Brown S.D."/>
            <person name="Wall J.D."/>
            <person name="Kucken A.M."/>
            <person name="Gilmour C.C."/>
            <person name="Podar M."/>
            <person name="Brandt C.C."/>
            <person name="Teshima H."/>
            <person name="Detter J.C."/>
            <person name="Han C.S."/>
            <person name="Land M.L."/>
            <person name="Lucas S."/>
            <person name="Han J."/>
            <person name="Pennacchio L."/>
            <person name="Nolan M."/>
            <person name="Pitluck S."/>
            <person name="Woyke T."/>
            <person name="Goodwin L."/>
            <person name="Palumbo A.V."/>
            <person name="Elias D.A."/>
        </authorList>
    </citation>
    <scope>NUCLEOTIDE SEQUENCE [LARGE SCALE GENOMIC DNA]</scope>
    <source>
        <strain evidence="2 3">Walvis Bay</strain>
    </source>
</reference>
<dbReference type="PANTHER" id="PTHR42663:SF4">
    <property type="entry name" value="SLL1036 PROTEIN"/>
    <property type="match status" value="1"/>
</dbReference>
<dbReference type="Pfam" id="PF12706">
    <property type="entry name" value="Lactamase_B_2"/>
    <property type="match status" value="1"/>
</dbReference>
<dbReference type="EMBL" id="CP003221">
    <property type="protein sequence ID" value="EGJ51084.1"/>
    <property type="molecule type" value="Genomic_DNA"/>
</dbReference>
<dbReference type="RefSeq" id="WP_014260762.1">
    <property type="nucleotide sequence ID" value="NC_016629.1"/>
</dbReference>
<dbReference type="HOGENOM" id="CLU_031317_1_0_7"/>
<accession>F3Z181</accession>
<dbReference type="PANTHER" id="PTHR42663">
    <property type="entry name" value="HYDROLASE C777.06C-RELATED-RELATED"/>
    <property type="match status" value="1"/>
</dbReference>
<organism evidence="2 3">
    <name type="scientific">Desulfocurvibacter africanus subsp. africanus str. Walvis Bay</name>
    <dbReference type="NCBI Taxonomy" id="690850"/>
    <lineage>
        <taxon>Bacteria</taxon>
        <taxon>Pseudomonadati</taxon>
        <taxon>Thermodesulfobacteriota</taxon>
        <taxon>Desulfovibrionia</taxon>
        <taxon>Desulfovibrionales</taxon>
        <taxon>Desulfovibrionaceae</taxon>
        <taxon>Desulfocurvibacter</taxon>
    </lineage>
</organism>
<dbReference type="eggNOG" id="COG1235">
    <property type="taxonomic scope" value="Bacteria"/>
</dbReference>
<dbReference type="GO" id="GO:0016787">
    <property type="term" value="F:hydrolase activity"/>
    <property type="evidence" value="ECO:0007669"/>
    <property type="project" value="UniProtKB-KW"/>
</dbReference>
<dbReference type="InterPro" id="IPR036866">
    <property type="entry name" value="RibonucZ/Hydroxyglut_hydro"/>
</dbReference>
<sequence>MHVRFWGVRGSIPVSGKAYTRFGGDSACLEVRGSRGSVILDAGTGLRGLGNALSAGEPQPIHLLLTHFHWDHILGLLFFKPLYDDRFRIAIHGPLPAEETEATLAALMRQPYFPVPFASVQARLSFAHLREAETVAGFNVEAIPLSHPSPGQGYAIEDESGRLVFLTDNELDGEPALDRYAAFAQNASLLVHDAEYTGSEYALRKGWGHSSQERALELALRAGARRLALYHHNQDRTDAEVLAMERQCREKAALAAPDLDCFAAAQGMEVEF</sequence>
<dbReference type="STRING" id="690850.Desaf_2769"/>
<dbReference type="InterPro" id="IPR001279">
    <property type="entry name" value="Metallo-B-lactamas"/>
</dbReference>
<keyword evidence="2" id="KW-0378">Hydrolase</keyword>